<protein>
    <submittedName>
        <fullName evidence="1">Uncharacterized protein</fullName>
    </submittedName>
</protein>
<organism evidence="1 2">
    <name type="scientific">Roseobacter insulae</name>
    <dbReference type="NCBI Taxonomy" id="2859783"/>
    <lineage>
        <taxon>Bacteria</taxon>
        <taxon>Pseudomonadati</taxon>
        <taxon>Pseudomonadota</taxon>
        <taxon>Alphaproteobacteria</taxon>
        <taxon>Rhodobacterales</taxon>
        <taxon>Roseobacteraceae</taxon>
        <taxon>Roseobacter</taxon>
    </lineage>
</organism>
<dbReference type="AlphaFoldDB" id="A0A9X1FVZ6"/>
<dbReference type="RefSeq" id="WP_219501541.1">
    <property type="nucleotide sequence ID" value="NZ_JAHXDN010000002.1"/>
</dbReference>
<dbReference type="Proteomes" id="UP001138661">
    <property type="component" value="Unassembled WGS sequence"/>
</dbReference>
<evidence type="ECO:0000313" key="1">
    <source>
        <dbReference type="EMBL" id="MBW4708100.1"/>
    </source>
</evidence>
<accession>A0A9X1FVZ6</accession>
<keyword evidence="2" id="KW-1185">Reference proteome</keyword>
<proteinExistence type="predicted"/>
<name>A0A9X1FVZ6_9RHOB</name>
<dbReference type="EMBL" id="JAHXDN010000002">
    <property type="protein sequence ID" value="MBW4708100.1"/>
    <property type="molecule type" value="Genomic_DNA"/>
</dbReference>
<evidence type="ECO:0000313" key="2">
    <source>
        <dbReference type="Proteomes" id="UP001138661"/>
    </source>
</evidence>
<comment type="caution">
    <text evidence="1">The sequence shown here is derived from an EMBL/GenBank/DDBJ whole genome shotgun (WGS) entry which is preliminary data.</text>
</comment>
<gene>
    <name evidence="1" type="ORF">KX928_09900</name>
</gene>
<sequence length="225" mass="25207">MMSPDSVVPLSSDLSERTLTINLILKDDQTVTVRSCEVLARGLRNRVSFQDKSTLDTIFVDKLAHAVRKCLATIPDGAHVLSVPEFLVELPGIALSGVHVLIMEVKDGMRNAIFRFKEFLGALNLAFLPDIGFMEPYTNHAEKLATNVLADICLPLLNMCRDLEYAQVDTRDHLPNGFADRAREFEFQTELLKRFIFNAGIGHAEPSQTYLEHEFRPRPLTLPGA</sequence>
<reference evidence="1" key="1">
    <citation type="submission" date="2021-07" db="EMBL/GenBank/DDBJ databases">
        <title>Roseobacter insulae sp. nov., isolated from a tidal flat.</title>
        <authorList>
            <person name="Park S."/>
            <person name="Yoon J.-H."/>
        </authorList>
    </citation>
    <scope>NUCLEOTIDE SEQUENCE</scope>
    <source>
        <strain evidence="1">YSTF-M11</strain>
    </source>
</reference>